<dbReference type="RefSeq" id="XP_040686198.1">
    <property type="nucleotide sequence ID" value="XM_040831415.1"/>
</dbReference>
<dbReference type="AlphaFoldDB" id="A0A1L9RC81"/>
<dbReference type="Gene3D" id="3.90.180.10">
    <property type="entry name" value="Medium-chain alcohol dehydrogenases, catalytic domain"/>
    <property type="match status" value="1"/>
</dbReference>
<proteinExistence type="inferred from homology"/>
<dbReference type="Gene3D" id="3.40.50.720">
    <property type="entry name" value="NAD(P)-binding Rossmann-like Domain"/>
    <property type="match status" value="1"/>
</dbReference>
<dbReference type="STRING" id="1073089.A0A1L9RC81"/>
<evidence type="ECO:0000313" key="5">
    <source>
        <dbReference type="EMBL" id="OJJ32521.1"/>
    </source>
</evidence>
<dbReference type="PANTHER" id="PTHR45348:SF2">
    <property type="entry name" value="ZINC-TYPE ALCOHOL DEHYDROGENASE-LIKE PROTEIN C2E1P3.01"/>
    <property type="match status" value="1"/>
</dbReference>
<feature type="domain" description="Enoyl reductase (ER)" evidence="4">
    <location>
        <begin position="8"/>
        <end position="285"/>
    </location>
</feature>
<dbReference type="InterPro" id="IPR036291">
    <property type="entry name" value="NAD(P)-bd_dom_sf"/>
</dbReference>
<name>A0A1L9RC81_ASPWE</name>
<dbReference type="PANTHER" id="PTHR45348">
    <property type="entry name" value="HYPOTHETICAL OXIDOREDUCTASE (EUROFUNG)"/>
    <property type="match status" value="1"/>
</dbReference>
<comment type="similarity">
    <text evidence="1">Belongs to the zinc-containing alcohol dehydrogenase family.</text>
</comment>
<accession>A0A1L9RC81</accession>
<dbReference type="InterPro" id="IPR020843">
    <property type="entry name" value="ER"/>
</dbReference>
<sequence length="287" mass="30275">MTSLVVRTQNGSPTLIPETLPLPEPQSHQALIRVTHVAQNPNDVQSFDSNAFGDGTVLGCDFVGQVIKIGDAVTKIKSGDTIAGEFKGLGAYSEYILADESICFPISTGISLEQASTVPLAALTSWLAVLSPGCLNIDRNLGSEITLLIWGGSSSASTLSNSHPSSTSKSSPPARQLDLVRSLGAHHVFDYRDEPVIDQITSLPNLTPGYIFDTIGSSTSSVLASQTLRSVNGGGVLCTVRPGKAHTENVSSQTKVTNAFLAEHRYGSFIGRLVTQSRVFGRAGLCC</sequence>
<dbReference type="InterPro" id="IPR013154">
    <property type="entry name" value="ADH-like_N"/>
</dbReference>
<keyword evidence="6" id="KW-1185">Reference proteome</keyword>
<reference evidence="6" key="1">
    <citation type="journal article" date="2017" name="Genome Biol.">
        <title>Comparative genomics reveals high biological diversity and specific adaptations in the industrially and medically important fungal genus Aspergillus.</title>
        <authorList>
            <person name="de Vries R.P."/>
            <person name="Riley R."/>
            <person name="Wiebenga A."/>
            <person name="Aguilar-Osorio G."/>
            <person name="Amillis S."/>
            <person name="Uchima C.A."/>
            <person name="Anderluh G."/>
            <person name="Asadollahi M."/>
            <person name="Askin M."/>
            <person name="Barry K."/>
            <person name="Battaglia E."/>
            <person name="Bayram O."/>
            <person name="Benocci T."/>
            <person name="Braus-Stromeyer S.A."/>
            <person name="Caldana C."/>
            <person name="Canovas D."/>
            <person name="Cerqueira G.C."/>
            <person name="Chen F."/>
            <person name="Chen W."/>
            <person name="Choi C."/>
            <person name="Clum A."/>
            <person name="Dos Santos R.A."/>
            <person name="Damasio A.R."/>
            <person name="Diallinas G."/>
            <person name="Emri T."/>
            <person name="Fekete E."/>
            <person name="Flipphi M."/>
            <person name="Freyberg S."/>
            <person name="Gallo A."/>
            <person name="Gournas C."/>
            <person name="Habgood R."/>
            <person name="Hainaut M."/>
            <person name="Harispe M.L."/>
            <person name="Henrissat B."/>
            <person name="Hilden K.S."/>
            <person name="Hope R."/>
            <person name="Hossain A."/>
            <person name="Karabika E."/>
            <person name="Karaffa L."/>
            <person name="Karanyi Z."/>
            <person name="Krasevec N."/>
            <person name="Kuo A."/>
            <person name="Kusch H."/>
            <person name="LaButti K."/>
            <person name="Lagendijk E.L."/>
            <person name="Lapidus A."/>
            <person name="Levasseur A."/>
            <person name="Lindquist E."/>
            <person name="Lipzen A."/>
            <person name="Logrieco A.F."/>
            <person name="MacCabe A."/>
            <person name="Maekelae M.R."/>
            <person name="Malavazi I."/>
            <person name="Melin P."/>
            <person name="Meyer V."/>
            <person name="Mielnichuk N."/>
            <person name="Miskei M."/>
            <person name="Molnar A.P."/>
            <person name="Mule G."/>
            <person name="Ngan C.Y."/>
            <person name="Orejas M."/>
            <person name="Orosz E."/>
            <person name="Ouedraogo J.P."/>
            <person name="Overkamp K.M."/>
            <person name="Park H.-S."/>
            <person name="Perrone G."/>
            <person name="Piumi F."/>
            <person name="Punt P.J."/>
            <person name="Ram A.F."/>
            <person name="Ramon A."/>
            <person name="Rauscher S."/>
            <person name="Record E."/>
            <person name="Riano-Pachon D.M."/>
            <person name="Robert V."/>
            <person name="Roehrig J."/>
            <person name="Ruller R."/>
            <person name="Salamov A."/>
            <person name="Salih N.S."/>
            <person name="Samson R.A."/>
            <person name="Sandor E."/>
            <person name="Sanguinetti M."/>
            <person name="Schuetze T."/>
            <person name="Sepcic K."/>
            <person name="Shelest E."/>
            <person name="Sherlock G."/>
            <person name="Sophianopoulou V."/>
            <person name="Squina F.M."/>
            <person name="Sun H."/>
            <person name="Susca A."/>
            <person name="Todd R.B."/>
            <person name="Tsang A."/>
            <person name="Unkles S.E."/>
            <person name="van de Wiele N."/>
            <person name="van Rossen-Uffink D."/>
            <person name="Oliveira J.V."/>
            <person name="Vesth T.C."/>
            <person name="Visser J."/>
            <person name="Yu J.-H."/>
            <person name="Zhou M."/>
            <person name="Andersen M.R."/>
            <person name="Archer D.B."/>
            <person name="Baker S.E."/>
            <person name="Benoit I."/>
            <person name="Brakhage A.A."/>
            <person name="Braus G.H."/>
            <person name="Fischer R."/>
            <person name="Frisvad J.C."/>
            <person name="Goldman G.H."/>
            <person name="Houbraken J."/>
            <person name="Oakley B."/>
            <person name="Pocsi I."/>
            <person name="Scazzocchio C."/>
            <person name="Seiboth B."/>
            <person name="vanKuyk P.A."/>
            <person name="Wortman J."/>
            <person name="Dyer P.S."/>
            <person name="Grigoriev I.V."/>
        </authorList>
    </citation>
    <scope>NUCLEOTIDE SEQUENCE [LARGE SCALE GENOMIC DNA]</scope>
    <source>
        <strain evidence="6">DTO 134E9</strain>
    </source>
</reference>
<evidence type="ECO:0000313" key="6">
    <source>
        <dbReference type="Proteomes" id="UP000184383"/>
    </source>
</evidence>
<dbReference type="InterPro" id="IPR011032">
    <property type="entry name" value="GroES-like_sf"/>
</dbReference>
<dbReference type="Proteomes" id="UP000184383">
    <property type="component" value="Unassembled WGS sequence"/>
</dbReference>
<dbReference type="Pfam" id="PF08240">
    <property type="entry name" value="ADH_N"/>
    <property type="match status" value="1"/>
</dbReference>
<feature type="region of interest" description="Disordered" evidence="3">
    <location>
        <begin position="1"/>
        <end position="20"/>
    </location>
</feature>
<dbReference type="GO" id="GO:0016651">
    <property type="term" value="F:oxidoreductase activity, acting on NAD(P)H"/>
    <property type="evidence" value="ECO:0007669"/>
    <property type="project" value="InterPro"/>
</dbReference>
<dbReference type="GeneID" id="63747263"/>
<organism evidence="5 6">
    <name type="scientific">Aspergillus wentii DTO 134E9</name>
    <dbReference type="NCBI Taxonomy" id="1073089"/>
    <lineage>
        <taxon>Eukaryota</taxon>
        <taxon>Fungi</taxon>
        <taxon>Dikarya</taxon>
        <taxon>Ascomycota</taxon>
        <taxon>Pezizomycotina</taxon>
        <taxon>Eurotiomycetes</taxon>
        <taxon>Eurotiomycetidae</taxon>
        <taxon>Eurotiales</taxon>
        <taxon>Aspergillaceae</taxon>
        <taxon>Aspergillus</taxon>
        <taxon>Aspergillus subgen. Cremei</taxon>
    </lineage>
</organism>
<dbReference type="SUPFAM" id="SSF50129">
    <property type="entry name" value="GroES-like"/>
    <property type="match status" value="1"/>
</dbReference>
<evidence type="ECO:0000256" key="1">
    <source>
        <dbReference type="ARBA" id="ARBA00008072"/>
    </source>
</evidence>
<dbReference type="VEuPathDB" id="FungiDB:ASPWEDRAFT_175800"/>
<gene>
    <name evidence="5" type="ORF">ASPWEDRAFT_175800</name>
</gene>
<evidence type="ECO:0000259" key="4">
    <source>
        <dbReference type="SMART" id="SM00829"/>
    </source>
</evidence>
<feature type="compositionally biased region" description="Polar residues" evidence="3">
    <location>
        <begin position="1"/>
        <end position="12"/>
    </location>
</feature>
<protein>
    <recommendedName>
        <fullName evidence="4">Enoyl reductase (ER) domain-containing protein</fullName>
    </recommendedName>
</protein>
<evidence type="ECO:0000256" key="3">
    <source>
        <dbReference type="SAM" id="MobiDB-lite"/>
    </source>
</evidence>
<dbReference type="SMART" id="SM00829">
    <property type="entry name" value="PKS_ER"/>
    <property type="match status" value="1"/>
</dbReference>
<dbReference type="EMBL" id="KV878215">
    <property type="protein sequence ID" value="OJJ32521.1"/>
    <property type="molecule type" value="Genomic_DNA"/>
</dbReference>
<dbReference type="InterPro" id="IPR047122">
    <property type="entry name" value="Trans-enoyl_RdTase-like"/>
</dbReference>
<dbReference type="OrthoDB" id="9992527at2759"/>
<dbReference type="SUPFAM" id="SSF51735">
    <property type="entry name" value="NAD(P)-binding Rossmann-fold domains"/>
    <property type="match status" value="1"/>
</dbReference>
<keyword evidence="2" id="KW-0560">Oxidoreductase</keyword>
<evidence type="ECO:0000256" key="2">
    <source>
        <dbReference type="ARBA" id="ARBA00023002"/>
    </source>
</evidence>